<keyword evidence="1" id="KW-0472">Membrane</keyword>
<name>A0A5B9QU43_9BACT</name>
<accession>A0A5B9QU43</accession>
<dbReference type="KEGG" id="rul:UC8_32990"/>
<reference evidence="2 3" key="1">
    <citation type="submission" date="2019-08" db="EMBL/GenBank/DDBJ databases">
        <title>Deep-cultivation of Planctomycetes and their phenomic and genomic characterization uncovers novel biology.</title>
        <authorList>
            <person name="Wiegand S."/>
            <person name="Jogler M."/>
            <person name="Boedeker C."/>
            <person name="Pinto D."/>
            <person name="Vollmers J."/>
            <person name="Rivas-Marin E."/>
            <person name="Kohn T."/>
            <person name="Peeters S.H."/>
            <person name="Heuer A."/>
            <person name="Rast P."/>
            <person name="Oberbeckmann S."/>
            <person name="Bunk B."/>
            <person name="Jeske O."/>
            <person name="Meyerdierks A."/>
            <person name="Storesund J.E."/>
            <person name="Kallscheuer N."/>
            <person name="Luecker S."/>
            <person name="Lage O.M."/>
            <person name="Pohl T."/>
            <person name="Merkel B.J."/>
            <person name="Hornburger P."/>
            <person name="Mueller R.-W."/>
            <person name="Bruemmer F."/>
            <person name="Labrenz M."/>
            <person name="Spormann A.M."/>
            <person name="Op den Camp H."/>
            <person name="Overmann J."/>
            <person name="Amann R."/>
            <person name="Jetten M.S.M."/>
            <person name="Mascher T."/>
            <person name="Medema M.H."/>
            <person name="Devos D.P."/>
            <person name="Kaster A.-K."/>
            <person name="Ovreas L."/>
            <person name="Rohde M."/>
            <person name="Galperin M.Y."/>
            <person name="Jogler C."/>
        </authorList>
    </citation>
    <scope>NUCLEOTIDE SEQUENCE [LARGE SCALE GENOMIC DNA]</scope>
    <source>
        <strain evidence="2 3">UC8</strain>
    </source>
</reference>
<protein>
    <submittedName>
        <fullName evidence="2">Uncharacterized protein</fullName>
    </submittedName>
</protein>
<dbReference type="AlphaFoldDB" id="A0A5B9QU43"/>
<keyword evidence="3" id="KW-1185">Reference proteome</keyword>
<sequence>MPVSGSVNVVVTGLEVKVISMTLHRRSVVVKVRGVVETRLMPLDAMRRVVRMVVSGYVERRLRRIHMTAVMASMVAAAVKTMAVLSLSFIAKTERECDCQGNYGQHFWGD</sequence>
<organism evidence="2 3">
    <name type="scientific">Roseimaritima ulvae</name>
    <dbReference type="NCBI Taxonomy" id="980254"/>
    <lineage>
        <taxon>Bacteria</taxon>
        <taxon>Pseudomonadati</taxon>
        <taxon>Planctomycetota</taxon>
        <taxon>Planctomycetia</taxon>
        <taxon>Pirellulales</taxon>
        <taxon>Pirellulaceae</taxon>
        <taxon>Roseimaritima</taxon>
    </lineage>
</organism>
<gene>
    <name evidence="2" type="ORF">UC8_32990</name>
</gene>
<evidence type="ECO:0000256" key="1">
    <source>
        <dbReference type="SAM" id="Phobius"/>
    </source>
</evidence>
<evidence type="ECO:0000313" key="2">
    <source>
        <dbReference type="EMBL" id="QEG41280.1"/>
    </source>
</evidence>
<dbReference type="EMBL" id="CP042914">
    <property type="protein sequence ID" value="QEG41280.1"/>
    <property type="molecule type" value="Genomic_DNA"/>
</dbReference>
<keyword evidence="1" id="KW-1133">Transmembrane helix</keyword>
<evidence type="ECO:0000313" key="3">
    <source>
        <dbReference type="Proteomes" id="UP000325286"/>
    </source>
</evidence>
<proteinExistence type="predicted"/>
<feature type="transmembrane region" description="Helical" evidence="1">
    <location>
        <begin position="69"/>
        <end position="91"/>
    </location>
</feature>
<keyword evidence="1" id="KW-0812">Transmembrane</keyword>
<dbReference type="Proteomes" id="UP000325286">
    <property type="component" value="Chromosome"/>
</dbReference>